<feature type="region of interest" description="Disordered" evidence="2">
    <location>
        <begin position="97"/>
        <end position="183"/>
    </location>
</feature>
<accession>A0AAF0DK79</accession>
<dbReference type="InterPro" id="IPR013083">
    <property type="entry name" value="Znf_RING/FYVE/PHD"/>
</dbReference>
<dbReference type="PANTHER" id="PTHR46462:SF3">
    <property type="entry name" value="UPSET, ISOFORM A"/>
    <property type="match status" value="1"/>
</dbReference>
<dbReference type="GO" id="GO:0006355">
    <property type="term" value="P:regulation of DNA-templated transcription"/>
    <property type="evidence" value="ECO:0007669"/>
    <property type="project" value="TreeGrafter"/>
</dbReference>
<feature type="compositionally biased region" description="Polar residues" evidence="2">
    <location>
        <begin position="940"/>
        <end position="950"/>
    </location>
</feature>
<feature type="region of interest" description="Disordered" evidence="2">
    <location>
        <begin position="940"/>
        <end position="961"/>
    </location>
</feature>
<dbReference type="GO" id="GO:0070210">
    <property type="term" value="C:Rpd3L-Expanded complex"/>
    <property type="evidence" value="ECO:0007669"/>
    <property type="project" value="TreeGrafter"/>
</dbReference>
<feature type="compositionally biased region" description="Polar residues" evidence="2">
    <location>
        <begin position="148"/>
        <end position="160"/>
    </location>
</feature>
<evidence type="ECO:0000313" key="5">
    <source>
        <dbReference type="Proteomes" id="UP001219355"/>
    </source>
</evidence>
<keyword evidence="1" id="KW-0156">Chromatin regulator</keyword>
<evidence type="ECO:0000259" key="3">
    <source>
        <dbReference type="PROSITE" id="PS50280"/>
    </source>
</evidence>
<feature type="region of interest" description="Disordered" evidence="2">
    <location>
        <begin position="467"/>
        <end position="645"/>
    </location>
</feature>
<feature type="domain" description="SET" evidence="3">
    <location>
        <begin position="276"/>
        <end position="407"/>
    </location>
</feature>
<evidence type="ECO:0000313" key="4">
    <source>
        <dbReference type="EMBL" id="WEW59723.1"/>
    </source>
</evidence>
<feature type="region of interest" description="Disordered" evidence="2">
    <location>
        <begin position="800"/>
        <end position="852"/>
    </location>
</feature>
<reference evidence="4" key="1">
    <citation type="submission" date="2023-03" db="EMBL/GenBank/DDBJ databases">
        <title>Emydomyces testavorans Genome Sequence.</title>
        <authorList>
            <person name="Hoyer L."/>
        </authorList>
    </citation>
    <scope>NUCLEOTIDE SEQUENCE</scope>
    <source>
        <strain evidence="4">16-2883</strain>
    </source>
</reference>
<feature type="compositionally biased region" description="Polar residues" evidence="2">
    <location>
        <begin position="700"/>
        <end position="712"/>
    </location>
</feature>
<feature type="compositionally biased region" description="Basic residues" evidence="2">
    <location>
        <begin position="115"/>
        <end position="128"/>
    </location>
</feature>
<protein>
    <submittedName>
        <fullName evidence="4">SET domain-containing protein 3</fullName>
    </submittedName>
</protein>
<dbReference type="Gene3D" id="2.170.270.10">
    <property type="entry name" value="SET domain"/>
    <property type="match status" value="1"/>
</dbReference>
<feature type="compositionally biased region" description="Basic and acidic residues" evidence="2">
    <location>
        <begin position="97"/>
        <end position="114"/>
    </location>
</feature>
<dbReference type="InterPro" id="IPR011011">
    <property type="entry name" value="Znf_FYVE_PHD"/>
</dbReference>
<feature type="compositionally biased region" description="Polar residues" evidence="2">
    <location>
        <begin position="753"/>
        <end position="763"/>
    </location>
</feature>
<dbReference type="SMART" id="SM00317">
    <property type="entry name" value="SET"/>
    <property type="match status" value="1"/>
</dbReference>
<name>A0AAF0DK79_9EURO</name>
<evidence type="ECO:0000256" key="1">
    <source>
        <dbReference type="ARBA" id="ARBA00022853"/>
    </source>
</evidence>
<dbReference type="InterPro" id="IPR001214">
    <property type="entry name" value="SET_dom"/>
</dbReference>
<gene>
    <name evidence="4" type="primary">SET3</name>
    <name evidence="4" type="ORF">PRK78_005203</name>
</gene>
<dbReference type="PROSITE" id="PS50280">
    <property type="entry name" value="SET"/>
    <property type="match status" value="1"/>
</dbReference>
<feature type="compositionally biased region" description="Polar residues" evidence="2">
    <location>
        <begin position="486"/>
        <end position="502"/>
    </location>
</feature>
<feature type="compositionally biased region" description="Basic and acidic residues" evidence="2">
    <location>
        <begin position="553"/>
        <end position="576"/>
    </location>
</feature>
<dbReference type="PANTHER" id="PTHR46462">
    <property type="entry name" value="UPSET, ISOFORM A"/>
    <property type="match status" value="1"/>
</dbReference>
<dbReference type="InterPro" id="IPR046341">
    <property type="entry name" value="SET_dom_sf"/>
</dbReference>
<dbReference type="SUPFAM" id="SSF57903">
    <property type="entry name" value="FYVE/PHD zinc finger"/>
    <property type="match status" value="1"/>
</dbReference>
<dbReference type="GO" id="GO:0006325">
    <property type="term" value="P:chromatin organization"/>
    <property type="evidence" value="ECO:0007669"/>
    <property type="project" value="UniProtKB-KW"/>
</dbReference>
<sequence>MTETSFANTHSTAHLFPVTAPTFSPPLINGNTSRSTREDEEPYTIKCICIFDDDDGSTVFCERCETWQHIVCYYDDQIVPEIHNCADCEPRAIDSKRATERQKRLREQSDGGDRKGKRSGTKGQKKKVKDLGPATDVANGWNSHERSGSNSVPRDQQPTTKKQRTAHRSSASVSSATGTLVVDSRKRGNLSALAAPSPTKSSTHPPIPLYSQEFLHLYDNDQVNTSMHGNLFVTLGLAGDLASWVQNPSALALVANGRTAKDVFTYSDQPLDSSKWPVLSKQSMTDTGVDYDGRHPSWRFLKVENDVRKDQIVGEVRGKVGHFRDYCLDPNSRWQELRHPEPFVFFHPQLPIYIDSREGGTLLRYIRRSCRPNVTLKTFITNEIEYQFCFVANQDIPSNSELTTTWYLDPQLFPASNGFVKQESPNDGIPDAAAISISNVLAHFGGCACDPSQPCLLANVDRRSRPRVTELNVKQANGRRKKSKNKNTVSPASTGCATNSRAGSEARKHREDEDQTENQSASGSIRDHPRSRDLTPTGHNLADILGTNGSELSAREKRKLAAVEKKFEQLEQDQQHAQKKRKRNTTGSIVSKPSGPSKPPRLDTMPARRSPSTSSKVSPDSANSHRESRFTPKTSTSSTPRVESPLTRVNYVDSSIQTDLDETDPHYIPPKSSFRPCFIPITRRLLFRYHQDRLQLNESSGVNHVSSKQVITSMAPPPTTESAKSPLSPQSVKDVEMKATDTSITPQRLAHPATQSSANSSAESLEPILKPPIFPLPSTAAHNIPLRRVPDDQRVKLRISPPQPQLSTSVVSSSGDTPISSLHHVQSPLSAKPQALSSTVTPNMGLTAPSPVKKRMSLGDYMSRRGNLTAPAAENFLTQGLPSSQRTASVVSSFADGVNSMESKRSQNKANIPAAEAVHRGRDNDMTADVVMKDASALSTCLDNSSNPSLLSRDPRSNPLT</sequence>
<organism evidence="4 5">
    <name type="scientific">Emydomyces testavorans</name>
    <dbReference type="NCBI Taxonomy" id="2070801"/>
    <lineage>
        <taxon>Eukaryota</taxon>
        <taxon>Fungi</taxon>
        <taxon>Dikarya</taxon>
        <taxon>Ascomycota</taxon>
        <taxon>Pezizomycotina</taxon>
        <taxon>Eurotiomycetes</taxon>
        <taxon>Eurotiomycetidae</taxon>
        <taxon>Onygenales</taxon>
        <taxon>Nannizziopsiaceae</taxon>
        <taxon>Emydomyces</taxon>
    </lineage>
</organism>
<feature type="compositionally biased region" description="Polar residues" evidence="2">
    <location>
        <begin position="631"/>
        <end position="641"/>
    </location>
</feature>
<dbReference type="Gene3D" id="3.30.40.10">
    <property type="entry name" value="Zinc/RING finger domain, C3HC4 (zinc finger)"/>
    <property type="match status" value="1"/>
</dbReference>
<feature type="compositionally biased region" description="Polar residues" evidence="2">
    <location>
        <begin position="805"/>
        <end position="844"/>
    </location>
</feature>
<dbReference type="AlphaFoldDB" id="A0AAF0DK79"/>
<feature type="region of interest" description="Disordered" evidence="2">
    <location>
        <begin position="700"/>
        <end position="763"/>
    </location>
</feature>
<evidence type="ECO:0000256" key="2">
    <source>
        <dbReference type="SAM" id="MobiDB-lite"/>
    </source>
</evidence>
<feature type="compositionally biased region" description="Polar residues" evidence="2">
    <location>
        <begin position="168"/>
        <end position="178"/>
    </location>
</feature>
<dbReference type="GO" id="GO:0034967">
    <property type="term" value="C:Set3 complex"/>
    <property type="evidence" value="ECO:0007669"/>
    <property type="project" value="TreeGrafter"/>
</dbReference>
<proteinExistence type="predicted"/>
<dbReference type="SUPFAM" id="SSF82199">
    <property type="entry name" value="SET domain"/>
    <property type="match status" value="1"/>
</dbReference>
<dbReference type="Proteomes" id="UP001219355">
    <property type="component" value="Chromosome 3"/>
</dbReference>
<feature type="compositionally biased region" description="Low complexity" evidence="2">
    <location>
        <begin position="610"/>
        <end position="621"/>
    </location>
</feature>
<dbReference type="Pfam" id="PF00856">
    <property type="entry name" value="SET"/>
    <property type="match status" value="1"/>
</dbReference>
<feature type="compositionally biased region" description="Polar residues" evidence="2">
    <location>
        <begin position="720"/>
        <end position="731"/>
    </location>
</feature>
<keyword evidence="5" id="KW-1185">Reference proteome</keyword>
<dbReference type="EMBL" id="CP120629">
    <property type="protein sequence ID" value="WEW59723.1"/>
    <property type="molecule type" value="Genomic_DNA"/>
</dbReference>